<dbReference type="Gene3D" id="2.160.20.20">
    <property type="match status" value="2"/>
</dbReference>
<dbReference type="SUPFAM" id="SSF103515">
    <property type="entry name" value="Autotransporter"/>
    <property type="match status" value="1"/>
</dbReference>
<geneLocation type="plasmid" evidence="2">
    <name>pLM19O1</name>
</geneLocation>
<dbReference type="Pfam" id="PF18883">
    <property type="entry name" value="AC_1"/>
    <property type="match status" value="1"/>
</dbReference>
<dbReference type="PROSITE" id="PS51208">
    <property type="entry name" value="AUTOTRANSPORTER"/>
    <property type="match status" value="1"/>
</dbReference>
<proteinExistence type="predicted"/>
<dbReference type="CDD" id="cd01344">
    <property type="entry name" value="PL2_Passenger_AT"/>
    <property type="match status" value="1"/>
</dbReference>
<dbReference type="InterPro" id="IPR043990">
    <property type="entry name" value="AC_1"/>
</dbReference>
<dbReference type="Gene3D" id="2.40.128.130">
    <property type="entry name" value="Autotransporter beta-domain"/>
    <property type="match status" value="1"/>
</dbReference>
<gene>
    <name evidence="2" type="ORF">pLM19O1_p54</name>
</gene>
<sequence>MALAQTVTADGTTVIIPSDTTVTSSSYGLLALNAGVINAGPVTVNTAGTNAHSVYAQTGSTISLYNATITASGSESVGIVAIGAGANVIVSNSDVRALAGRGIRIEGGASVVATNVTTFAQNNHAGVYVNGVGSSLTYNGGTVSTAGTGSPGVDVRSQATAELSDLTITTSANGSMGIQVLSGGRVDARNVDISTGTGTTAYGASASGAGSVLNYEGGSIKTATSRGLVAASGGTVNASNLDIGSNVIAVFANTNSSLTLANSTVSTHGDDARGINIQDRVIGTISDTKVTTDGNLAYGLSAASNSQMTATNVAVETSGENAYGVRATGTETQIDVIAGSYITHGLGASGIRATDNAVVNTDLGSGVGSGNTIITTTGEGSAGIFASTAATVNATGSQIMTLGIGSHGAVADTGATVNLVDGGLSTRGANANGLMATGGGLINIAGSTVQTYGVDSVGVSLADDSRATLDHTYVDAYFGPALKTESGNVTFDLKSGANVVGFTGTVLTAASGTTTTLMADGKSYLGGDMVAEANDAVIDASLSNGSQWRGAARGVTSASIDGTSYWRMTGSSDVGTLINDGVIEFDAANPYKTLTAGSLAMNGGSFILNTKLNEGGAASETDKIVVTGATSGTGSLKVLNAGGPGALTVADGIQVIQVDGASNATFTLLGDYVHEGAQAVVGGAYAYKLYHNGISDPADGDWYLRSVLKDPTEPPVEPPVCTPGVDCPVEPPVDPVTPPEPPLYQAGTPVYEAYPQLLLGLNGLPTLQQRVGNRYWNNGGNRIIAEGADAIGSPYAPSQEAGSFIEQNGVWGRIEGAHNRIDPRFSTTNAGYDFNTYKIQAGLDGMLAESEAGKLIGGVSVHYARGSANIRSVYDADNGGGDIRTDGYGIGGTLTWYGESGFYVDTQAQATWYDSDLGFDGGNATLSDGNHGFGYALSMESGKRITLDPAWSLTPQAQLVWSSVDFDDFSDVFGADVRLDRGRSLQGRLGLALDHQTSWYNANGLIDRTQFYAITNLYYEFLEGTKVSVAGTSFANGNERLWGGIGLGGSYNWNSDKYSIYGEGSVNTSLAQFADSYSLKGTMGFRVKW</sequence>
<organism evidence="2">
    <name type="scientific">Ochrobactrum sp. LM19</name>
    <dbReference type="NCBI Taxonomy" id="1449781"/>
    <lineage>
        <taxon>Bacteria</taxon>
        <taxon>Pseudomonadati</taxon>
        <taxon>Pseudomonadota</taxon>
        <taxon>Alphaproteobacteria</taxon>
        <taxon>Hyphomicrobiales</taxon>
        <taxon>Brucellaceae</taxon>
        <taxon>Brucella/Ochrobactrum group</taxon>
        <taxon>Ochrobactrum</taxon>
    </lineage>
</organism>
<dbReference type="PANTHER" id="PTHR35037:SF3">
    <property type="entry name" value="C-TERMINAL REGION OF AIDA-LIKE PROTEIN"/>
    <property type="match status" value="1"/>
</dbReference>
<keyword evidence="2" id="KW-0614">Plasmid</keyword>
<dbReference type="SMART" id="SM00869">
    <property type="entry name" value="Autotransporter"/>
    <property type="match status" value="1"/>
</dbReference>
<dbReference type="InterPro" id="IPR005546">
    <property type="entry name" value="Autotransporte_beta"/>
</dbReference>
<dbReference type="AlphaFoldDB" id="A0A0D5A0I6"/>
<protein>
    <submittedName>
        <fullName evidence="2">Outer membrane autotransporter barrel domain-containing protein</fullName>
    </submittedName>
</protein>
<name>A0A0D5A0I6_9HYPH</name>
<dbReference type="EMBL" id="KM659091">
    <property type="protein sequence ID" value="AJW29924.1"/>
    <property type="molecule type" value="Genomic_DNA"/>
</dbReference>
<dbReference type="SUPFAM" id="SSF51126">
    <property type="entry name" value="Pectin lyase-like"/>
    <property type="match status" value="1"/>
</dbReference>
<dbReference type="InterPro" id="IPR011050">
    <property type="entry name" value="Pectin_lyase_fold/virulence"/>
</dbReference>
<dbReference type="InterPro" id="IPR036709">
    <property type="entry name" value="Autotransporte_beta_dom_sf"/>
</dbReference>
<accession>A0A0D5A0I6</accession>
<feature type="domain" description="Autotransporter" evidence="1">
    <location>
        <begin position="803"/>
        <end position="1089"/>
    </location>
</feature>
<evidence type="ECO:0000313" key="2">
    <source>
        <dbReference type="EMBL" id="AJW29924.1"/>
    </source>
</evidence>
<dbReference type="GO" id="GO:0019867">
    <property type="term" value="C:outer membrane"/>
    <property type="evidence" value="ECO:0007669"/>
    <property type="project" value="InterPro"/>
</dbReference>
<reference evidence="2" key="1">
    <citation type="submission" date="2014-09" db="EMBL/GenBank/DDBJ databases">
        <title>The mobilome of the heavy metals and metalloids hypertolerant bacteria from the Lubin copper mine (Poland).</title>
        <authorList>
            <person name="Dziewit L."/>
            <person name="Bartosik D."/>
        </authorList>
    </citation>
    <scope>NUCLEOTIDE SEQUENCE</scope>
    <source>
        <plasmid evidence="2">pLM19O1</plasmid>
    </source>
</reference>
<evidence type="ECO:0000259" key="1">
    <source>
        <dbReference type="PROSITE" id="PS51208"/>
    </source>
</evidence>
<dbReference type="InterPro" id="IPR006315">
    <property type="entry name" value="OM_autotransptr_brl_dom"/>
</dbReference>
<dbReference type="InterPro" id="IPR012332">
    <property type="entry name" value="Autotransporter_pectin_lyase_C"/>
</dbReference>
<dbReference type="PANTHER" id="PTHR35037">
    <property type="entry name" value="C-TERMINAL REGION OF AIDA-LIKE PROTEIN"/>
    <property type="match status" value="1"/>
</dbReference>
<dbReference type="NCBIfam" id="TIGR01414">
    <property type="entry name" value="autotrans_barl"/>
    <property type="match status" value="1"/>
</dbReference>
<dbReference type="InterPro" id="IPR051551">
    <property type="entry name" value="Autotransporter_adhesion"/>
</dbReference>
<dbReference type="Pfam" id="PF03797">
    <property type="entry name" value="Autotransporter"/>
    <property type="match status" value="1"/>
</dbReference>